<dbReference type="EMBL" id="MPIN01000032">
    <property type="protein sequence ID" value="OJH33602.1"/>
    <property type="molecule type" value="Genomic_DNA"/>
</dbReference>
<dbReference type="Proteomes" id="UP000182229">
    <property type="component" value="Unassembled WGS sequence"/>
</dbReference>
<keyword evidence="4" id="KW-0378">Hydrolase</keyword>
<dbReference type="AlphaFoldDB" id="A0A1L9AUD8"/>
<accession>A0A1L9AUD8</accession>
<organism evidence="4 5">
    <name type="scientific">Cystobacter ferrugineus</name>
    <dbReference type="NCBI Taxonomy" id="83449"/>
    <lineage>
        <taxon>Bacteria</taxon>
        <taxon>Pseudomonadati</taxon>
        <taxon>Myxococcota</taxon>
        <taxon>Myxococcia</taxon>
        <taxon>Myxococcales</taxon>
        <taxon>Cystobacterineae</taxon>
        <taxon>Archangiaceae</taxon>
        <taxon>Cystobacter</taxon>
    </lineage>
</organism>
<dbReference type="OrthoDB" id="67297at2"/>
<feature type="domain" description="NADAR" evidence="3">
    <location>
        <begin position="10"/>
        <end position="159"/>
    </location>
</feature>
<dbReference type="Pfam" id="PF08719">
    <property type="entry name" value="NADAR"/>
    <property type="match status" value="1"/>
</dbReference>
<evidence type="ECO:0000256" key="1">
    <source>
        <dbReference type="ARBA" id="ARBA00000022"/>
    </source>
</evidence>
<gene>
    <name evidence="4" type="ORF">BON30_47905</name>
</gene>
<dbReference type="GO" id="GO:0016787">
    <property type="term" value="F:hydrolase activity"/>
    <property type="evidence" value="ECO:0007669"/>
    <property type="project" value="UniProtKB-KW"/>
</dbReference>
<dbReference type="STRING" id="83449.BON30_47905"/>
<comment type="caution">
    <text evidence="4">The sequence shown here is derived from an EMBL/GenBank/DDBJ whole genome shotgun (WGS) entry which is preliminary data.</text>
</comment>
<keyword evidence="5" id="KW-1185">Reference proteome</keyword>
<protein>
    <submittedName>
        <fullName evidence="4">GTP cyclohydrolase</fullName>
    </submittedName>
</protein>
<dbReference type="RefSeq" id="WP_071905365.1">
    <property type="nucleotide sequence ID" value="NZ_MPIN01000032.1"/>
</dbReference>
<dbReference type="InterPro" id="IPR037238">
    <property type="entry name" value="YbiA-like_sf"/>
</dbReference>
<comment type="catalytic activity">
    <reaction evidence="1">
        <text>5-amino-6-(5-phospho-D-ribosylamino)uracil + H2O = 5,6-diaminouracil + D-ribose 5-phosphate</text>
        <dbReference type="Rhea" id="RHEA:55020"/>
        <dbReference type="ChEBI" id="CHEBI:15377"/>
        <dbReference type="ChEBI" id="CHEBI:46252"/>
        <dbReference type="ChEBI" id="CHEBI:58453"/>
        <dbReference type="ChEBI" id="CHEBI:78346"/>
    </reaction>
</comment>
<sequence length="163" mass="18428">MDTVRGGFTFFWRSESPFSQWHASEFVVDGERFICAEQYMMYGKARLFGDGETATRILAARTPKEHKALGRQVRGFEGAVWERERERIVYEGNHAKFTQNAGLRSALLATRGTVLVEASPLDRIWGVGLSAEDPRIQDPAKWRGQNLLGKVLTRLREDLLAAA</sequence>
<name>A0A1L9AUD8_9BACT</name>
<reference evidence="5" key="1">
    <citation type="submission" date="2016-11" db="EMBL/GenBank/DDBJ databases">
        <authorList>
            <person name="Shukria A."/>
            <person name="Stevens D.C."/>
        </authorList>
    </citation>
    <scope>NUCLEOTIDE SEQUENCE [LARGE SCALE GENOMIC DNA]</scope>
    <source>
        <strain evidence="5">Cbfe23</strain>
    </source>
</reference>
<dbReference type="Gene3D" id="1.10.357.40">
    <property type="entry name" value="YbiA-like"/>
    <property type="match status" value="1"/>
</dbReference>
<dbReference type="InterPro" id="IPR012816">
    <property type="entry name" value="NADAR"/>
</dbReference>
<dbReference type="CDD" id="cd15457">
    <property type="entry name" value="NADAR"/>
    <property type="match status" value="1"/>
</dbReference>
<reference evidence="4 5" key="2">
    <citation type="submission" date="2016-12" db="EMBL/GenBank/DDBJ databases">
        <title>Draft Genome Sequence of Cystobacter ferrugineus Strain Cbfe23.</title>
        <authorList>
            <person name="Akbar S."/>
            <person name="Dowd S.E."/>
            <person name="Stevens D.C."/>
        </authorList>
    </citation>
    <scope>NUCLEOTIDE SEQUENCE [LARGE SCALE GENOMIC DNA]</scope>
    <source>
        <strain evidence="4 5">Cbfe23</strain>
    </source>
</reference>
<evidence type="ECO:0000259" key="3">
    <source>
        <dbReference type="Pfam" id="PF08719"/>
    </source>
</evidence>
<evidence type="ECO:0000313" key="5">
    <source>
        <dbReference type="Proteomes" id="UP000182229"/>
    </source>
</evidence>
<evidence type="ECO:0000256" key="2">
    <source>
        <dbReference type="ARBA" id="ARBA00000751"/>
    </source>
</evidence>
<evidence type="ECO:0000313" key="4">
    <source>
        <dbReference type="EMBL" id="OJH33602.1"/>
    </source>
</evidence>
<dbReference type="NCBIfam" id="TIGR02464">
    <property type="entry name" value="ribofla_fusion"/>
    <property type="match status" value="1"/>
</dbReference>
<dbReference type="SUPFAM" id="SSF143990">
    <property type="entry name" value="YbiA-like"/>
    <property type="match status" value="1"/>
</dbReference>
<proteinExistence type="predicted"/>
<comment type="catalytic activity">
    <reaction evidence="2">
        <text>2,5-diamino-6-hydroxy-4-(5-phosphoribosylamino)-pyrimidine + H2O = 2,5,6-triamino-4-hydroxypyrimidine + D-ribose 5-phosphate</text>
        <dbReference type="Rhea" id="RHEA:23436"/>
        <dbReference type="ChEBI" id="CHEBI:15377"/>
        <dbReference type="ChEBI" id="CHEBI:58614"/>
        <dbReference type="ChEBI" id="CHEBI:78346"/>
        <dbReference type="ChEBI" id="CHEBI:137796"/>
    </reaction>
</comment>